<dbReference type="Gene3D" id="1.20.58.910">
    <property type="match status" value="1"/>
</dbReference>
<dbReference type="InterPro" id="IPR004473">
    <property type="entry name" value="Restrct_endonuc_typeI_HsdR"/>
</dbReference>
<dbReference type="RefSeq" id="WP_129721832.1">
    <property type="nucleotide sequence ID" value="NZ_CP101808.1"/>
</dbReference>
<evidence type="ECO:0000256" key="2">
    <source>
        <dbReference type="ARBA" id="ARBA00008598"/>
    </source>
</evidence>
<dbReference type="PANTHER" id="PTHR30195">
    <property type="entry name" value="TYPE I SITE-SPECIFIC DEOXYRIBONUCLEASE PROTEIN SUBUNIT M AND R"/>
    <property type="match status" value="1"/>
</dbReference>
<keyword evidence="8 11" id="KW-0378">Hydrolase</keyword>
<evidence type="ECO:0000313" key="14">
    <source>
        <dbReference type="Proteomes" id="UP001059576"/>
    </source>
</evidence>
<keyword evidence="5 11" id="KW-0547">Nucleotide-binding</keyword>
<dbReference type="Gene3D" id="3.90.1570.50">
    <property type="match status" value="1"/>
</dbReference>
<accession>A0ABY5J1Y7</accession>
<keyword evidence="4" id="KW-0540">Nuclease</keyword>
<comment type="similarity">
    <text evidence="2 11">Belongs to the HsdR family.</text>
</comment>
<dbReference type="SUPFAM" id="SSF52540">
    <property type="entry name" value="P-loop containing nucleoside triphosphate hydrolases"/>
    <property type="match status" value="2"/>
</dbReference>
<evidence type="ECO:0000256" key="5">
    <source>
        <dbReference type="ARBA" id="ARBA00022741"/>
    </source>
</evidence>
<comment type="subunit">
    <text evidence="3 11">The type I restriction/modification system is composed of three polypeptides R, M and S.</text>
</comment>
<sequence length="948" mass="110089">MPNINGEQTELELENELIKQLSAQFRSSGYEDTFVAVHDDESLHRNLRKQINRLNNIQFSDTEFRRFINELEGHNTVFECAKNLRQMQTIEMDDGTKKNIKIFEKNDWHKNIFQVAHQIKQKREFEGRFDVTILVNGLPLVQIELKKNGIDVNEAFGQIERYRRTVYSGLFNYIQYFVISNGSMTRYFANSDRNFKRQNLFTWLDPNNVVINRLFDFVSDRLTKYNICKTITNYVVINHLEKDLWILRPYQVWAVEKLLDRALNTKNNGFVWHTTGSGKTLTSFKLAQCLRDTGKFSKVVFLVDRRDLDRQTVRSFNSFEKGSVVNVNKTHKLFNLFTDSSIKMITTTIQKMSNLCKGPEFEKAVKTNKDSIIFIIDECHRSNFGEMRKDILRAFPEAQMLGFTGTPIFAENMNVTGLTTETIFGGAPVHSYKIKDAINAKMVLGFNVQYFKTIDIVEKPGEEEQVEEIDKKELIFSDTRITNVTQHIIDNFDKLTVNRKYNAIFALSEINLLTAYYEKFKELNSKLEADKKLKIATIFTYAPNEIDAEETGVNEKIAQQKLQSAMNDYGALTGKKYSISNCAEYFEDVREDFREGKIDLILVVNMMLTGYDSKRINTLFLDKSLKYHNLIQAFSRTNRLDSSSKQFGNIVCYRTTCEDVEKAVALYSKEDHDVVIMKSFEEYLESFRDALKNLRAYTPTPEDVDALEGDKKKLEFVNLFRVVAKSLLCLQNFCEFSFPITLKNDISVDEYNSFKSKYLDLYNEFRKQRDKVSVIGYVEFDIELVQTDRVDVEYILDLLRKGAESGRGIKVVEISIAINKLKCSADPILVSKGELLEAFVNKVIPTLPNKVSIDQELDKFVKEEIKESLMNFSKERELKYEDLNHLFEKYQYHTTVDNADVNSIISKKAKDKFKKAHPELNPIKATNELITLIKDNIIELANKYSIYY</sequence>
<evidence type="ECO:0000256" key="6">
    <source>
        <dbReference type="ARBA" id="ARBA00022747"/>
    </source>
</evidence>
<dbReference type="InterPro" id="IPR051268">
    <property type="entry name" value="Type-I_R_enzyme_R_subunit"/>
</dbReference>
<evidence type="ECO:0000313" key="13">
    <source>
        <dbReference type="EMBL" id="UUD37258.1"/>
    </source>
</evidence>
<comment type="function">
    <text evidence="11">Subunit R is required for both nuclease and ATPase activities, but not for modification.</text>
</comment>
<proteinExistence type="inferred from homology"/>
<dbReference type="PROSITE" id="PS51192">
    <property type="entry name" value="HELICASE_ATP_BIND_1"/>
    <property type="match status" value="1"/>
</dbReference>
<organism evidence="13 14">
    <name type="scientific">Mycoplasmopsis equigenitalium</name>
    <dbReference type="NCBI Taxonomy" id="114883"/>
    <lineage>
        <taxon>Bacteria</taxon>
        <taxon>Bacillati</taxon>
        <taxon>Mycoplasmatota</taxon>
        <taxon>Mycoplasmoidales</taxon>
        <taxon>Metamycoplasmataceae</taxon>
        <taxon>Mycoplasmopsis</taxon>
    </lineage>
</organism>
<dbReference type="NCBIfam" id="TIGR00348">
    <property type="entry name" value="hsdR"/>
    <property type="match status" value="1"/>
</dbReference>
<feature type="domain" description="Helicase ATP-binding" evidence="12">
    <location>
        <begin position="260"/>
        <end position="408"/>
    </location>
</feature>
<keyword evidence="9 11" id="KW-0067">ATP-binding</keyword>
<dbReference type="Proteomes" id="UP001059576">
    <property type="component" value="Chromosome"/>
</dbReference>
<evidence type="ECO:0000256" key="1">
    <source>
        <dbReference type="ARBA" id="ARBA00000851"/>
    </source>
</evidence>
<dbReference type="Pfam" id="PF12008">
    <property type="entry name" value="EcoR124_C"/>
    <property type="match status" value="1"/>
</dbReference>
<dbReference type="Pfam" id="PF04313">
    <property type="entry name" value="HSDR_N"/>
    <property type="match status" value="1"/>
</dbReference>
<gene>
    <name evidence="13" type="ORF">NPA09_01650</name>
</gene>
<evidence type="ECO:0000256" key="7">
    <source>
        <dbReference type="ARBA" id="ARBA00022759"/>
    </source>
</evidence>
<evidence type="ECO:0000256" key="8">
    <source>
        <dbReference type="ARBA" id="ARBA00022801"/>
    </source>
</evidence>
<keyword evidence="6 11" id="KW-0680">Restriction system</keyword>
<dbReference type="InterPro" id="IPR014001">
    <property type="entry name" value="Helicase_ATP-bd"/>
</dbReference>
<dbReference type="PANTHER" id="PTHR30195:SF16">
    <property type="entry name" value="TYPE I RESTRICTION ENZYME ENDONUCLEASE SUBUNIT"/>
    <property type="match status" value="1"/>
</dbReference>
<dbReference type="Pfam" id="PF22679">
    <property type="entry name" value="T1R_D3-like"/>
    <property type="match status" value="1"/>
</dbReference>
<dbReference type="InterPro" id="IPR027417">
    <property type="entry name" value="P-loop_NTPase"/>
</dbReference>
<evidence type="ECO:0000256" key="4">
    <source>
        <dbReference type="ARBA" id="ARBA00022722"/>
    </source>
</evidence>
<dbReference type="GO" id="GO:0004519">
    <property type="term" value="F:endonuclease activity"/>
    <property type="evidence" value="ECO:0007669"/>
    <property type="project" value="UniProtKB-KW"/>
</dbReference>
<evidence type="ECO:0000256" key="9">
    <source>
        <dbReference type="ARBA" id="ARBA00022840"/>
    </source>
</evidence>
<evidence type="ECO:0000256" key="3">
    <source>
        <dbReference type="ARBA" id="ARBA00011296"/>
    </source>
</evidence>
<dbReference type="CDD" id="cd18800">
    <property type="entry name" value="SF2_C_EcoR124I-like"/>
    <property type="match status" value="1"/>
</dbReference>
<reference evidence="13" key="1">
    <citation type="submission" date="2022-07" db="EMBL/GenBank/DDBJ databases">
        <title>Complete genome of Mycoplasma equigenitalium type strain T37.</title>
        <authorList>
            <person name="Spergser J."/>
        </authorList>
    </citation>
    <scope>NUCLEOTIDE SEQUENCE</scope>
    <source>
        <strain evidence="13">T37</strain>
    </source>
</reference>
<dbReference type="Gene3D" id="3.40.50.300">
    <property type="entry name" value="P-loop containing nucleotide triphosphate hydrolases"/>
    <property type="match status" value="2"/>
</dbReference>
<dbReference type="CDD" id="cd22332">
    <property type="entry name" value="HsdR_N"/>
    <property type="match status" value="1"/>
</dbReference>
<evidence type="ECO:0000256" key="10">
    <source>
        <dbReference type="ARBA" id="ARBA00023125"/>
    </source>
</evidence>
<evidence type="ECO:0000256" key="11">
    <source>
        <dbReference type="RuleBase" id="RU364115"/>
    </source>
</evidence>
<keyword evidence="7 13" id="KW-0255">Endonuclease</keyword>
<name>A0ABY5J1Y7_9BACT</name>
<dbReference type="InterPro" id="IPR040980">
    <property type="entry name" value="SWI2_SNF2"/>
</dbReference>
<protein>
    <recommendedName>
        <fullName evidence="11">Type I restriction enzyme endonuclease subunit</fullName>
        <shortName evidence="11">R protein</shortName>
        <ecNumber evidence="11">3.1.21.3</ecNumber>
    </recommendedName>
</protein>
<comment type="catalytic activity">
    <reaction evidence="1 11">
        <text>Endonucleolytic cleavage of DNA to give random double-stranded fragments with terminal 5'-phosphates, ATP is simultaneously hydrolyzed.</text>
        <dbReference type="EC" id="3.1.21.3"/>
    </reaction>
</comment>
<evidence type="ECO:0000259" key="12">
    <source>
        <dbReference type="PROSITE" id="PS51192"/>
    </source>
</evidence>
<dbReference type="EMBL" id="CP101808">
    <property type="protein sequence ID" value="UUD37258.1"/>
    <property type="molecule type" value="Genomic_DNA"/>
</dbReference>
<keyword evidence="14" id="KW-1185">Reference proteome</keyword>
<dbReference type="Pfam" id="PF18766">
    <property type="entry name" value="SWI2_SNF2"/>
    <property type="match status" value="1"/>
</dbReference>
<dbReference type="SMART" id="SM00487">
    <property type="entry name" value="DEXDc"/>
    <property type="match status" value="1"/>
</dbReference>
<dbReference type="InterPro" id="IPR007409">
    <property type="entry name" value="Restrct_endonuc_type1_HsdR_N"/>
</dbReference>
<dbReference type="InterPro" id="IPR055180">
    <property type="entry name" value="HsdR_RecA-like_helicase_dom_2"/>
</dbReference>
<dbReference type="InterPro" id="IPR022625">
    <property type="entry name" value="TypeI_RM_Rsu_C"/>
</dbReference>
<keyword evidence="10 11" id="KW-0238">DNA-binding</keyword>
<dbReference type="EC" id="3.1.21.3" evidence="11"/>